<dbReference type="Proteomes" id="UP000233837">
    <property type="component" value="Unassembled WGS sequence"/>
</dbReference>
<evidence type="ECO:0000313" key="4">
    <source>
        <dbReference type="EMBL" id="PKU68950.1"/>
    </source>
</evidence>
<name>A0A2I0VZW7_9ASPA</name>
<evidence type="ECO:0000256" key="1">
    <source>
        <dbReference type="ARBA" id="ARBA00007447"/>
    </source>
</evidence>
<feature type="active site" evidence="2">
    <location>
        <position position="269"/>
    </location>
</feature>
<comment type="similarity">
    <text evidence="1">Belongs to the peptidase A1 family.</text>
</comment>
<evidence type="ECO:0000256" key="2">
    <source>
        <dbReference type="PIRSR" id="PIRSR601461-1"/>
    </source>
</evidence>
<dbReference type="InterPro" id="IPR032799">
    <property type="entry name" value="TAXi_C"/>
</dbReference>
<dbReference type="Gene3D" id="2.40.70.10">
    <property type="entry name" value="Acid Proteases"/>
    <property type="match status" value="2"/>
</dbReference>
<dbReference type="PANTHER" id="PTHR13683:SF750">
    <property type="entry name" value="ASPARTYL PROTEASE AED1"/>
    <property type="match status" value="1"/>
</dbReference>
<dbReference type="OrthoDB" id="2747330at2759"/>
<dbReference type="EMBL" id="KZ503041">
    <property type="protein sequence ID" value="PKU68950.1"/>
    <property type="molecule type" value="Genomic_DNA"/>
</dbReference>
<dbReference type="FunFam" id="2.40.70.10:FF:000031">
    <property type="entry name" value="Aspartyl protease AED1"/>
    <property type="match status" value="1"/>
</dbReference>
<dbReference type="InterPro" id="IPR033121">
    <property type="entry name" value="PEPTIDASE_A1"/>
</dbReference>
<dbReference type="SUPFAM" id="SSF50630">
    <property type="entry name" value="Acid proteases"/>
    <property type="match status" value="1"/>
</dbReference>
<proteinExistence type="inferred from homology"/>
<sequence length="391" mass="43803">MHQDKPSHVELLRQDRARVDYIHRRASNATAHLNPIGDSLSVRVPAIIDYSISRYSFIVNIGLGNPTKFFSFTLDTASDLTWTQCVPCVNCYDQKNPFYDPTQSFNFTNIPCNSNYCTELTRFGCSSTFTCLYEEEYIDYSKTNGSLLKDTLHLSNDIIYDFIFGCGHNNTGNFEHEDGVLGLGRGPISIINQTPQLYNKIFSYCLPSRPDRIGYLELGSSVLGVKYTPMLTYPEMPSYYFLNLTAISIAGEKLALPPTIFSGPGTMLDSGTIISHLPPTAYSALRNIFRKEMSNYPMAPPLFNLDTCYNFTNYPQVVVPEVSLIYDGEVIINLNFIGIFIMFSESQACLAFAENDDDTDFVIIGNMQHLTFNIVYDVGNLQIGFGANGCS</sequence>
<reference evidence="4 5" key="1">
    <citation type="journal article" date="2016" name="Sci. Rep.">
        <title>The Dendrobium catenatum Lindl. genome sequence provides insights into polysaccharide synthase, floral development and adaptive evolution.</title>
        <authorList>
            <person name="Zhang G.Q."/>
            <person name="Xu Q."/>
            <person name="Bian C."/>
            <person name="Tsai W.C."/>
            <person name="Yeh C.M."/>
            <person name="Liu K.W."/>
            <person name="Yoshida K."/>
            <person name="Zhang L.S."/>
            <person name="Chang S.B."/>
            <person name="Chen F."/>
            <person name="Shi Y."/>
            <person name="Su Y.Y."/>
            <person name="Zhang Y.Q."/>
            <person name="Chen L.J."/>
            <person name="Yin Y."/>
            <person name="Lin M."/>
            <person name="Huang H."/>
            <person name="Deng H."/>
            <person name="Wang Z.W."/>
            <person name="Zhu S.L."/>
            <person name="Zhao X."/>
            <person name="Deng C."/>
            <person name="Niu S.C."/>
            <person name="Huang J."/>
            <person name="Wang M."/>
            <person name="Liu G.H."/>
            <person name="Yang H.J."/>
            <person name="Xiao X.J."/>
            <person name="Hsiao Y.Y."/>
            <person name="Wu W.L."/>
            <person name="Chen Y.Y."/>
            <person name="Mitsuda N."/>
            <person name="Ohme-Takagi M."/>
            <person name="Luo Y.B."/>
            <person name="Van de Peer Y."/>
            <person name="Liu Z.J."/>
        </authorList>
    </citation>
    <scope>NUCLEOTIDE SEQUENCE [LARGE SCALE GENOMIC DNA]</scope>
    <source>
        <tissue evidence="4">The whole plant</tissue>
    </source>
</reference>
<accession>A0A2I0VZW7</accession>
<feature type="active site" evidence="2">
    <location>
        <position position="75"/>
    </location>
</feature>
<gene>
    <name evidence="4" type="primary">ASPG2</name>
    <name evidence="4" type="ORF">MA16_Dca002218</name>
</gene>
<dbReference type="AlphaFoldDB" id="A0A2I0VZW7"/>
<keyword evidence="4" id="KW-0645">Protease</keyword>
<dbReference type="InterPro" id="IPR001461">
    <property type="entry name" value="Aspartic_peptidase_A1"/>
</dbReference>
<reference evidence="4 5" key="2">
    <citation type="journal article" date="2017" name="Nature">
        <title>The Apostasia genome and the evolution of orchids.</title>
        <authorList>
            <person name="Zhang G.Q."/>
            <person name="Liu K.W."/>
            <person name="Li Z."/>
            <person name="Lohaus R."/>
            <person name="Hsiao Y.Y."/>
            <person name="Niu S.C."/>
            <person name="Wang J.Y."/>
            <person name="Lin Y.C."/>
            <person name="Xu Q."/>
            <person name="Chen L.J."/>
            <person name="Yoshida K."/>
            <person name="Fujiwara S."/>
            <person name="Wang Z.W."/>
            <person name="Zhang Y.Q."/>
            <person name="Mitsuda N."/>
            <person name="Wang M."/>
            <person name="Liu G.H."/>
            <person name="Pecoraro L."/>
            <person name="Huang H.X."/>
            <person name="Xiao X.J."/>
            <person name="Lin M."/>
            <person name="Wu X.Y."/>
            <person name="Wu W.L."/>
            <person name="Chen Y.Y."/>
            <person name="Chang S.B."/>
            <person name="Sakamoto S."/>
            <person name="Ohme-Takagi M."/>
            <person name="Yagi M."/>
            <person name="Zeng S.J."/>
            <person name="Shen C.Y."/>
            <person name="Yeh C.M."/>
            <person name="Luo Y.B."/>
            <person name="Tsai W.C."/>
            <person name="Van de Peer Y."/>
            <person name="Liu Z.J."/>
        </authorList>
    </citation>
    <scope>NUCLEOTIDE SEQUENCE [LARGE SCALE GENOMIC DNA]</scope>
    <source>
        <tissue evidence="4">The whole plant</tissue>
    </source>
</reference>
<feature type="domain" description="Peptidase A1" evidence="3">
    <location>
        <begin position="57"/>
        <end position="386"/>
    </location>
</feature>
<dbReference type="Pfam" id="PF14543">
    <property type="entry name" value="TAXi_N"/>
    <property type="match status" value="1"/>
</dbReference>
<dbReference type="InterPro" id="IPR032861">
    <property type="entry name" value="TAXi_N"/>
</dbReference>
<dbReference type="PANTHER" id="PTHR13683">
    <property type="entry name" value="ASPARTYL PROTEASES"/>
    <property type="match status" value="1"/>
</dbReference>
<dbReference type="Pfam" id="PF14541">
    <property type="entry name" value="TAXi_C"/>
    <property type="match status" value="1"/>
</dbReference>
<keyword evidence="4" id="KW-0378">Hydrolase</keyword>
<dbReference type="GO" id="GO:0006508">
    <property type="term" value="P:proteolysis"/>
    <property type="evidence" value="ECO:0007669"/>
    <property type="project" value="UniProtKB-KW"/>
</dbReference>
<protein>
    <submittedName>
        <fullName evidence="4">Protein ASPARTIC PROTEASE IN GUARD CELL 2</fullName>
    </submittedName>
</protein>
<dbReference type="FunFam" id="2.40.70.10:FF:000013">
    <property type="entry name" value="Aspartyl protease AED1"/>
    <property type="match status" value="1"/>
</dbReference>
<dbReference type="GO" id="GO:0004190">
    <property type="term" value="F:aspartic-type endopeptidase activity"/>
    <property type="evidence" value="ECO:0007669"/>
    <property type="project" value="InterPro"/>
</dbReference>
<evidence type="ECO:0000313" key="5">
    <source>
        <dbReference type="Proteomes" id="UP000233837"/>
    </source>
</evidence>
<organism evidence="4 5">
    <name type="scientific">Dendrobium catenatum</name>
    <dbReference type="NCBI Taxonomy" id="906689"/>
    <lineage>
        <taxon>Eukaryota</taxon>
        <taxon>Viridiplantae</taxon>
        <taxon>Streptophyta</taxon>
        <taxon>Embryophyta</taxon>
        <taxon>Tracheophyta</taxon>
        <taxon>Spermatophyta</taxon>
        <taxon>Magnoliopsida</taxon>
        <taxon>Liliopsida</taxon>
        <taxon>Asparagales</taxon>
        <taxon>Orchidaceae</taxon>
        <taxon>Epidendroideae</taxon>
        <taxon>Malaxideae</taxon>
        <taxon>Dendrobiinae</taxon>
        <taxon>Dendrobium</taxon>
    </lineage>
</organism>
<dbReference type="InterPro" id="IPR021109">
    <property type="entry name" value="Peptidase_aspartic_dom_sf"/>
</dbReference>
<keyword evidence="5" id="KW-1185">Reference proteome</keyword>
<evidence type="ECO:0000259" key="3">
    <source>
        <dbReference type="PROSITE" id="PS51767"/>
    </source>
</evidence>
<dbReference type="PROSITE" id="PS51767">
    <property type="entry name" value="PEPTIDASE_A1"/>
    <property type="match status" value="1"/>
</dbReference>